<dbReference type="Proteomes" id="UP001620626">
    <property type="component" value="Unassembled WGS sequence"/>
</dbReference>
<keyword evidence="7" id="KW-1185">Reference proteome</keyword>
<dbReference type="InterPro" id="IPR031259">
    <property type="entry name" value="ILBP"/>
</dbReference>
<proteinExistence type="inferred from homology"/>
<accession>A0ABD2JJM1</accession>
<dbReference type="EMBL" id="JBICBT010000956">
    <property type="protein sequence ID" value="KAL3090777.1"/>
    <property type="molecule type" value="Genomic_DNA"/>
</dbReference>
<gene>
    <name evidence="6" type="ORF">niasHT_029996</name>
</gene>
<evidence type="ECO:0000256" key="4">
    <source>
        <dbReference type="SAM" id="MobiDB-lite"/>
    </source>
</evidence>
<dbReference type="CDD" id="cd00742">
    <property type="entry name" value="FABP"/>
    <property type="match status" value="1"/>
</dbReference>
<dbReference type="SUPFAM" id="SSF50814">
    <property type="entry name" value="Lipocalins"/>
    <property type="match status" value="1"/>
</dbReference>
<evidence type="ECO:0000256" key="3">
    <source>
        <dbReference type="RuleBase" id="RU003696"/>
    </source>
</evidence>
<evidence type="ECO:0000256" key="1">
    <source>
        <dbReference type="ARBA" id="ARBA00008390"/>
    </source>
</evidence>
<organism evidence="6 7">
    <name type="scientific">Heterodera trifolii</name>
    <dbReference type="NCBI Taxonomy" id="157864"/>
    <lineage>
        <taxon>Eukaryota</taxon>
        <taxon>Metazoa</taxon>
        <taxon>Ecdysozoa</taxon>
        <taxon>Nematoda</taxon>
        <taxon>Chromadorea</taxon>
        <taxon>Rhabditida</taxon>
        <taxon>Tylenchina</taxon>
        <taxon>Tylenchomorpha</taxon>
        <taxon>Tylenchoidea</taxon>
        <taxon>Heteroderidae</taxon>
        <taxon>Heteroderinae</taxon>
        <taxon>Heterodera</taxon>
    </lineage>
</organism>
<dbReference type="AlphaFoldDB" id="A0ABD2JJM1"/>
<evidence type="ECO:0000256" key="2">
    <source>
        <dbReference type="ARBA" id="ARBA00023121"/>
    </source>
</evidence>
<evidence type="ECO:0000259" key="5">
    <source>
        <dbReference type="PROSITE" id="PS00214"/>
    </source>
</evidence>
<dbReference type="PROSITE" id="PS00214">
    <property type="entry name" value="FABP"/>
    <property type="match status" value="1"/>
</dbReference>
<comment type="caution">
    <text evidence="6">The sequence shown here is derived from an EMBL/GenBank/DDBJ whole genome shotgun (WGS) entry which is preliminary data.</text>
</comment>
<dbReference type="InterPro" id="IPR000566">
    <property type="entry name" value="Lipocln_cytosolic_FA-bd_dom"/>
</dbReference>
<feature type="compositionally biased region" description="Basic and acidic residues" evidence="4">
    <location>
        <begin position="42"/>
        <end position="54"/>
    </location>
</feature>
<dbReference type="PANTHER" id="PTHR11955">
    <property type="entry name" value="FATTY ACID BINDING PROTEIN"/>
    <property type="match status" value="1"/>
</dbReference>
<evidence type="ECO:0000313" key="6">
    <source>
        <dbReference type="EMBL" id="KAL3090777.1"/>
    </source>
</evidence>
<keyword evidence="2" id="KW-0446">Lipid-binding</keyword>
<protein>
    <recommendedName>
        <fullName evidence="5">Cytosolic fatty-acid binding proteins domain-containing protein</fullName>
    </recommendedName>
</protein>
<feature type="region of interest" description="Disordered" evidence="4">
    <location>
        <begin position="22"/>
        <end position="69"/>
    </location>
</feature>
<name>A0ABD2JJM1_9BILA</name>
<dbReference type="Gene3D" id="2.40.128.20">
    <property type="match status" value="1"/>
</dbReference>
<dbReference type="Pfam" id="PF00061">
    <property type="entry name" value="Lipocalin"/>
    <property type="match status" value="1"/>
</dbReference>
<comment type="similarity">
    <text evidence="1 3">Belongs to the calycin superfamily. Fatty-acid binding protein (FABP) family.</text>
</comment>
<dbReference type="GO" id="GO:0008289">
    <property type="term" value="F:lipid binding"/>
    <property type="evidence" value="ECO:0007669"/>
    <property type="project" value="UniProtKB-KW"/>
</dbReference>
<evidence type="ECO:0000313" key="7">
    <source>
        <dbReference type="Proteomes" id="UP001620626"/>
    </source>
</evidence>
<dbReference type="InterPro" id="IPR012674">
    <property type="entry name" value="Calycin"/>
</dbReference>
<keyword evidence="3" id="KW-0813">Transport</keyword>
<feature type="domain" description="Cytosolic fatty-acid binding proteins" evidence="5">
    <location>
        <begin position="119"/>
        <end position="136"/>
    </location>
</feature>
<reference evidence="6 7" key="1">
    <citation type="submission" date="2024-10" db="EMBL/GenBank/DDBJ databases">
        <authorList>
            <person name="Kim D."/>
        </authorList>
    </citation>
    <scope>NUCLEOTIDE SEQUENCE [LARGE SCALE GENOMIC DNA]</scope>
    <source>
        <strain evidence="6">BH-2024</strain>
    </source>
</reference>
<dbReference type="PRINTS" id="PR00178">
    <property type="entry name" value="FATTYACIDBP"/>
</dbReference>
<dbReference type="InterPro" id="IPR000463">
    <property type="entry name" value="Fatty_acid-bd"/>
</dbReference>
<sequence length="251" mass="28774">MNQIFETQLARRKWPDATGPFRCNRDGFRGPNLETGISEGQNFRKSEFPPKREQGGVGAGRPAVPIGAAGKRYNHGLKSYKSDEKRYKSDEKRYKSDEKRYNSDEKSFSLFNMSDKFVGKWNLASSENFDEFMKEVGVSFLTRKAAGCVKPMLEFVVSNAGAHWRMTSTSTFTTWNCEFDLDKEFEQKTADGRTVKSIFTFENDKLIEKQTKIKADEKDSRYERYIDESGKLIIAMECGSVKAKRVYTKAT</sequence>